<dbReference type="EMBL" id="PGGD01000001">
    <property type="protein sequence ID" value="PJF00607.1"/>
    <property type="molecule type" value="Genomic_DNA"/>
</dbReference>
<name>A0A2M8M8U6_PREIN</name>
<feature type="transmembrane region" description="Helical" evidence="6">
    <location>
        <begin position="536"/>
        <end position="555"/>
    </location>
</feature>
<proteinExistence type="predicted"/>
<protein>
    <submittedName>
        <fullName evidence="8">Cell cycle protein</fullName>
    </submittedName>
</protein>
<keyword evidence="3" id="KW-0133">Cell shape</keyword>
<dbReference type="Pfam" id="PF00905">
    <property type="entry name" value="Transpeptidase"/>
    <property type="match status" value="1"/>
</dbReference>
<dbReference type="InterPro" id="IPR001460">
    <property type="entry name" value="PCN-bd_Tpept"/>
</dbReference>
<evidence type="ECO:0000256" key="6">
    <source>
        <dbReference type="SAM" id="Phobius"/>
    </source>
</evidence>
<evidence type="ECO:0000256" key="4">
    <source>
        <dbReference type="ARBA" id="ARBA00022989"/>
    </source>
</evidence>
<feature type="transmembrane region" description="Helical" evidence="6">
    <location>
        <begin position="421"/>
        <end position="439"/>
    </location>
</feature>
<sequence>MRRKERILLIAATLIILVMAWGYYRNIKPNLENAEKGYAEKSMLNLNGSMDEKVLLKILSELDYFGDPVYERFLANRLKMKLQEKSLDNLGELNKRFFCVNAQEMAKEGGETGATRYLISATELGLDSALVAKLPSLQLGSEKAVMPENSGISITGNVENDKNAPVAGVLVRLREEIPQSVQDSILEDFLSKYKGDGAEDLMGLILADLDTVVKTPSYYVQTDKNGNFKFIHLEKGKNYSVIPIQAGKEYGVLRGVAQIKKTPKKGFSFQEKEHRLPLFDAKRFIQAKKDKVFTVRTPDTFRQNFVRSLFLFIIGFWIFHFALVLRKGGYDEFILPILMMLTGISLLVLYAIQDPLRDNDYGSSAALTILGVLILSTLPVFVKKNILVEKITFLSIKHLLYDKKMDPRVSKWLGLHKETQGYLWMFGSIVLILALAFFGSGPEGSNVKVNLGSIQISEVSKFFMILFFAYFFASNFLAFRNIGNNRYLIARYSLFMLIAFVGLIGLYIVVVGDQGPALVLCLTFLVFYAFAKNEFLLMIVGAVFFGVSLFIFSKILGGGSLLPYFSGVVLIGLLFYSLMKKKHESLFFIILLISSFIFLELLPFDFAERLADRNNMFVNKWDNTLHGGDQVAQGVWALNSGGFFGQGLGKGFSNVMPAYHTDMIFETIGEEMGIFTLLIVLVLFGLLFYRSMLVARRTGNVLLFYLINGVAIVTLIQLCVIVGGSLGLMPLTGITVPFLSKGNSALMVNLAVFLVIIVLSQIKGDKTSLNYIKKNFDMLNVNIILTFFSLIVIFGMTLMIYLYMANDTMIRPVKVYSKQGEWIYSENPRISIVKNLLNAGSIYDRNGVLLATSNKDTFLFAKSVAEANLANMTSFEKQRKSIQKRYYPFSEDLIYWLGDANTGLVTSENLGYVAEYRLQSKLRGIEAPLKESISETSDKYREAPYLPYEEKKSILKKYDNSYYRKFLKAGLDSKMIEEENKKKNKDVFLTLDVRLNQIINNIIRSDEFKDYKTSVVAIKANSGDVLASAINPMPDAKDIRMLSEIKPAYYHILYTKAFCNRLVADKDFGLFHRSVPGSTIKVVDALAFLSRVGVRGADTTYYFTYPEKIGAHDPIGLVNMRRGIVESSNNYFISLMNKEELHPELFKLYNEVGINIANKGGYYIEKPTIYAEQDFNTKWYSYISKSKGVNFFNPKLQGTRYKYLGSDYSWISWGQGPVEATPLQMARLFGAIANHGKLYKNKFLYRDEFGVAPSELQTDLEIKPGITSKLEDFLKDQIASAKMSTAQYPVYGKTGSPERIEKIYNLKNRSSDFVGVTDGWYVFYMHNSKYDKSPIVFAIRIQGKGNSGNAVAIAKQIIEQLKANQFVLPI</sequence>
<dbReference type="GO" id="GO:0032153">
    <property type="term" value="C:cell division site"/>
    <property type="evidence" value="ECO:0007669"/>
    <property type="project" value="TreeGrafter"/>
</dbReference>
<reference evidence="8 9" key="1">
    <citation type="submission" date="2017-11" db="EMBL/GenBank/DDBJ databases">
        <title>Genome sequencing of Prevotella intermedia KCOM 1779.</title>
        <authorList>
            <person name="Kook J.-K."/>
            <person name="Park S.-N."/>
            <person name="Lim Y.K."/>
        </authorList>
    </citation>
    <scope>NUCLEOTIDE SEQUENCE [LARGE SCALE GENOMIC DNA]</scope>
    <source>
        <strain evidence="8 9">KCOM 1779</strain>
    </source>
</reference>
<feature type="transmembrane region" description="Helical" evidence="6">
    <location>
        <begin position="333"/>
        <end position="352"/>
    </location>
</feature>
<keyword evidence="5 6" id="KW-0472">Membrane</keyword>
<feature type="transmembrane region" description="Helical" evidence="6">
    <location>
        <begin position="305"/>
        <end position="326"/>
    </location>
</feature>
<feature type="transmembrane region" description="Helical" evidence="6">
    <location>
        <begin position="489"/>
        <end position="509"/>
    </location>
</feature>
<feature type="transmembrane region" description="Helical" evidence="6">
    <location>
        <begin position="783"/>
        <end position="804"/>
    </location>
</feature>
<dbReference type="Pfam" id="PF01098">
    <property type="entry name" value="FTSW_RODA_SPOVE"/>
    <property type="match status" value="1"/>
</dbReference>
<evidence type="ECO:0000313" key="8">
    <source>
        <dbReference type="EMBL" id="PJF00607.1"/>
    </source>
</evidence>
<feature type="transmembrane region" description="Helical" evidence="6">
    <location>
        <begin position="701"/>
        <end position="724"/>
    </location>
</feature>
<evidence type="ECO:0000256" key="2">
    <source>
        <dbReference type="ARBA" id="ARBA00022692"/>
    </source>
</evidence>
<keyword evidence="2 6" id="KW-0812">Transmembrane</keyword>
<dbReference type="GO" id="GO:0005886">
    <property type="term" value="C:plasma membrane"/>
    <property type="evidence" value="ECO:0007669"/>
    <property type="project" value="TreeGrafter"/>
</dbReference>
<feature type="transmembrane region" description="Helical" evidence="6">
    <location>
        <begin position="515"/>
        <end position="531"/>
    </location>
</feature>
<comment type="caution">
    <text evidence="8">The sequence shown here is derived from an EMBL/GenBank/DDBJ whole genome shotgun (WGS) entry which is preliminary data.</text>
</comment>
<dbReference type="GO" id="GO:0051301">
    <property type="term" value="P:cell division"/>
    <property type="evidence" value="ECO:0007669"/>
    <property type="project" value="InterPro"/>
</dbReference>
<gene>
    <name evidence="8" type="ORF">CUB97_04695</name>
</gene>
<dbReference type="PANTHER" id="PTHR30474">
    <property type="entry name" value="CELL CYCLE PROTEIN"/>
    <property type="match status" value="1"/>
</dbReference>
<evidence type="ECO:0000256" key="3">
    <source>
        <dbReference type="ARBA" id="ARBA00022960"/>
    </source>
</evidence>
<feature type="transmembrane region" description="Helical" evidence="6">
    <location>
        <begin position="7"/>
        <end position="24"/>
    </location>
</feature>
<feature type="transmembrane region" description="Helical" evidence="6">
    <location>
        <begin position="744"/>
        <end position="762"/>
    </location>
</feature>
<dbReference type="InterPro" id="IPR012338">
    <property type="entry name" value="Beta-lactam/transpept-like"/>
</dbReference>
<evidence type="ECO:0000256" key="1">
    <source>
        <dbReference type="ARBA" id="ARBA00004141"/>
    </source>
</evidence>
<accession>A0A2M8M8U6</accession>
<evidence type="ECO:0000259" key="7">
    <source>
        <dbReference type="Pfam" id="PF00905"/>
    </source>
</evidence>
<dbReference type="GO" id="GO:0008360">
    <property type="term" value="P:regulation of cell shape"/>
    <property type="evidence" value="ECO:0007669"/>
    <property type="project" value="UniProtKB-KW"/>
</dbReference>
<dbReference type="Gene3D" id="3.40.710.10">
    <property type="entry name" value="DD-peptidase/beta-lactamase superfamily"/>
    <property type="match status" value="1"/>
</dbReference>
<keyword evidence="4 6" id="KW-1133">Transmembrane helix</keyword>
<comment type="subcellular location">
    <subcellularLocation>
        <location evidence="1">Membrane</location>
        <topology evidence="1">Multi-pass membrane protein</topology>
    </subcellularLocation>
</comment>
<dbReference type="Proteomes" id="UP000228641">
    <property type="component" value="Unassembled WGS sequence"/>
</dbReference>
<feature type="transmembrane region" description="Helical" evidence="6">
    <location>
        <begin position="586"/>
        <end position="604"/>
    </location>
</feature>
<dbReference type="RefSeq" id="WP_100189566.1">
    <property type="nucleotide sequence ID" value="NZ_PGGD01000001.1"/>
</dbReference>
<dbReference type="GO" id="GO:0008658">
    <property type="term" value="F:penicillin binding"/>
    <property type="evidence" value="ECO:0007669"/>
    <property type="project" value="InterPro"/>
</dbReference>
<dbReference type="PANTHER" id="PTHR30474:SF3">
    <property type="entry name" value="PEPTIDOGLYCAN GLYCOSYLTRANSFERASE RODA"/>
    <property type="match status" value="1"/>
</dbReference>
<feature type="transmembrane region" description="Helical" evidence="6">
    <location>
        <begin position="459"/>
        <end position="477"/>
    </location>
</feature>
<organism evidence="8 9">
    <name type="scientific">Prevotella intermedia</name>
    <dbReference type="NCBI Taxonomy" id="28131"/>
    <lineage>
        <taxon>Bacteria</taxon>
        <taxon>Pseudomonadati</taxon>
        <taxon>Bacteroidota</taxon>
        <taxon>Bacteroidia</taxon>
        <taxon>Bacteroidales</taxon>
        <taxon>Prevotellaceae</taxon>
        <taxon>Prevotella</taxon>
    </lineage>
</organism>
<feature type="transmembrane region" description="Helical" evidence="6">
    <location>
        <begin position="561"/>
        <end position="579"/>
    </location>
</feature>
<feature type="transmembrane region" description="Helical" evidence="6">
    <location>
        <begin position="364"/>
        <end position="382"/>
    </location>
</feature>
<evidence type="ECO:0000256" key="5">
    <source>
        <dbReference type="ARBA" id="ARBA00023136"/>
    </source>
</evidence>
<feature type="domain" description="Penicillin-binding protein transpeptidase" evidence="7">
    <location>
        <begin position="1014"/>
        <end position="1359"/>
    </location>
</feature>
<dbReference type="GO" id="GO:0015648">
    <property type="term" value="F:lipid-linked peptidoglycan transporter activity"/>
    <property type="evidence" value="ECO:0007669"/>
    <property type="project" value="TreeGrafter"/>
</dbReference>
<dbReference type="SUPFAM" id="SSF56601">
    <property type="entry name" value="beta-lactamase/transpeptidase-like"/>
    <property type="match status" value="1"/>
</dbReference>
<dbReference type="InterPro" id="IPR001182">
    <property type="entry name" value="FtsW/RodA"/>
</dbReference>
<evidence type="ECO:0000313" key="9">
    <source>
        <dbReference type="Proteomes" id="UP000228641"/>
    </source>
</evidence>
<feature type="transmembrane region" description="Helical" evidence="6">
    <location>
        <begin position="672"/>
        <end position="689"/>
    </location>
</feature>